<gene>
    <name evidence="9" type="ORF">EZS28_011079</name>
</gene>
<evidence type="ECO:0000313" key="9">
    <source>
        <dbReference type="EMBL" id="KAA6393396.1"/>
    </source>
</evidence>
<proteinExistence type="inferred from homology"/>
<dbReference type="InterPro" id="IPR033010">
    <property type="entry name" value="Cdc20/Fizzy"/>
</dbReference>
<evidence type="ECO:0000256" key="7">
    <source>
        <dbReference type="PROSITE-ProRule" id="PRU00221"/>
    </source>
</evidence>
<dbReference type="Pfam" id="PF24807">
    <property type="entry name" value="WD40_CDC20-Fz"/>
    <property type="match status" value="1"/>
</dbReference>
<name>A0A5J4WF73_9EUKA</name>
<dbReference type="GO" id="GO:0010997">
    <property type="term" value="F:anaphase-promoting complex binding"/>
    <property type="evidence" value="ECO:0007669"/>
    <property type="project" value="InterPro"/>
</dbReference>
<keyword evidence="2 7" id="KW-0853">WD repeat</keyword>
<dbReference type="PROSITE" id="PS50294">
    <property type="entry name" value="WD_REPEATS_REGION"/>
    <property type="match status" value="2"/>
</dbReference>
<dbReference type="GO" id="GO:0051301">
    <property type="term" value="P:cell division"/>
    <property type="evidence" value="ECO:0007669"/>
    <property type="project" value="UniProtKB-KW"/>
</dbReference>
<evidence type="ECO:0000256" key="5">
    <source>
        <dbReference type="ARBA" id="ARBA00022776"/>
    </source>
</evidence>
<dbReference type="PANTHER" id="PTHR19918">
    <property type="entry name" value="CELL DIVISION CYCLE 20 CDC20 FIZZY -RELATED"/>
    <property type="match status" value="1"/>
</dbReference>
<feature type="repeat" description="WD" evidence="7">
    <location>
        <begin position="311"/>
        <end position="344"/>
    </location>
</feature>
<keyword evidence="5" id="KW-0498">Mitosis</keyword>
<dbReference type="AlphaFoldDB" id="A0A5J4WF73"/>
<dbReference type="SUPFAM" id="SSF50978">
    <property type="entry name" value="WD40 repeat-like"/>
    <property type="match status" value="1"/>
</dbReference>
<feature type="domain" description="CDC20/Fizzy WD40" evidence="8">
    <location>
        <begin position="62"/>
        <end position="342"/>
    </location>
</feature>
<dbReference type="GO" id="GO:1905786">
    <property type="term" value="P:positive regulation of anaphase-promoting complex-dependent catabolic process"/>
    <property type="evidence" value="ECO:0007669"/>
    <property type="project" value="TreeGrafter"/>
</dbReference>
<keyword evidence="6" id="KW-0131">Cell cycle</keyword>
<sequence length="377" mass="41799">MQLDEDFENYLTHVTNCEEQSQIPKTQAKILRFGAWIPQTADNQSDNRNKKQPERVLDAPDHNVIDWGRHNLVAIALGKTVYLWKADTGDVNELCSTGETDICAVRWSESQKQKILAIGLCNSSVQIWDCQQCRLLRTLVAPIGLCGSLSWKSNVLSAGLEDGSIFNWDVTQKEALQYTLHGHAEKVCGLSWSPDKTQLASGGNDNLVNIWDSRNYEKPLHEFTAHQSAVKALAWSRWQSGLLASGGGTSDRTIRIWNTISGLEIGCIDAGSQVCALEWSRNDKQLVSSLGFPIRPVTVWSYPDLKPAQELEGHAGRVLFMTLSPDGTMIMTGSSDETIKIWKVFKSASEVGGSNDPARELSKFTGMELKNTAISFR</sequence>
<dbReference type="EMBL" id="SNRW01002243">
    <property type="protein sequence ID" value="KAA6393396.1"/>
    <property type="molecule type" value="Genomic_DNA"/>
</dbReference>
<evidence type="ECO:0000259" key="8">
    <source>
        <dbReference type="Pfam" id="PF24807"/>
    </source>
</evidence>
<keyword evidence="4" id="KW-0677">Repeat</keyword>
<dbReference type="InterPro" id="IPR015943">
    <property type="entry name" value="WD40/YVTN_repeat-like_dom_sf"/>
</dbReference>
<dbReference type="PANTHER" id="PTHR19918:SF8">
    <property type="entry name" value="FI02843P"/>
    <property type="match status" value="1"/>
</dbReference>
<reference evidence="9 10" key="1">
    <citation type="submission" date="2019-03" db="EMBL/GenBank/DDBJ databases">
        <title>Single cell metagenomics reveals metabolic interactions within the superorganism composed of flagellate Streblomastix strix and complex community of Bacteroidetes bacteria on its surface.</title>
        <authorList>
            <person name="Treitli S.C."/>
            <person name="Kolisko M."/>
            <person name="Husnik F."/>
            <person name="Keeling P."/>
            <person name="Hampl V."/>
        </authorList>
    </citation>
    <scope>NUCLEOTIDE SEQUENCE [LARGE SCALE GENOMIC DNA]</scope>
    <source>
        <strain evidence="9">ST1C</strain>
    </source>
</reference>
<keyword evidence="3" id="KW-0132">Cell division</keyword>
<accession>A0A5J4WF73</accession>
<dbReference type="GO" id="GO:0005680">
    <property type="term" value="C:anaphase-promoting complex"/>
    <property type="evidence" value="ECO:0007669"/>
    <property type="project" value="TreeGrafter"/>
</dbReference>
<dbReference type="Proteomes" id="UP000324800">
    <property type="component" value="Unassembled WGS sequence"/>
</dbReference>
<dbReference type="InterPro" id="IPR001680">
    <property type="entry name" value="WD40_rpt"/>
</dbReference>
<dbReference type="InterPro" id="IPR020472">
    <property type="entry name" value="WD40_PAC1"/>
</dbReference>
<dbReference type="PROSITE" id="PS50082">
    <property type="entry name" value="WD_REPEATS_2"/>
    <property type="match status" value="2"/>
</dbReference>
<evidence type="ECO:0000256" key="6">
    <source>
        <dbReference type="ARBA" id="ARBA00023306"/>
    </source>
</evidence>
<protein>
    <submittedName>
        <fullName evidence="9">Putative Anaphase-promoting complex subunit cdc20</fullName>
    </submittedName>
</protein>
<dbReference type="GO" id="GO:1990757">
    <property type="term" value="F:ubiquitin ligase activator activity"/>
    <property type="evidence" value="ECO:0007669"/>
    <property type="project" value="TreeGrafter"/>
</dbReference>
<comment type="caution">
    <text evidence="9">The sequence shown here is derived from an EMBL/GenBank/DDBJ whole genome shotgun (WGS) entry which is preliminary data.</text>
</comment>
<organism evidence="9 10">
    <name type="scientific">Streblomastix strix</name>
    <dbReference type="NCBI Taxonomy" id="222440"/>
    <lineage>
        <taxon>Eukaryota</taxon>
        <taxon>Metamonada</taxon>
        <taxon>Preaxostyla</taxon>
        <taxon>Oxymonadida</taxon>
        <taxon>Streblomastigidae</taxon>
        <taxon>Streblomastix</taxon>
    </lineage>
</organism>
<dbReference type="Gene3D" id="2.130.10.10">
    <property type="entry name" value="YVTN repeat-like/Quinoprotein amine dehydrogenase"/>
    <property type="match status" value="1"/>
</dbReference>
<dbReference type="PRINTS" id="PR00320">
    <property type="entry name" value="GPROTEINBRPT"/>
</dbReference>
<feature type="repeat" description="WD" evidence="7">
    <location>
        <begin position="180"/>
        <end position="212"/>
    </location>
</feature>
<comment type="similarity">
    <text evidence="1">Belongs to the WD repeat CDC20/Fizzy family.</text>
</comment>
<dbReference type="GO" id="GO:0031145">
    <property type="term" value="P:anaphase-promoting complex-dependent catabolic process"/>
    <property type="evidence" value="ECO:0007669"/>
    <property type="project" value="TreeGrafter"/>
</dbReference>
<dbReference type="SMART" id="SM00320">
    <property type="entry name" value="WD40"/>
    <property type="match status" value="6"/>
</dbReference>
<evidence type="ECO:0000256" key="1">
    <source>
        <dbReference type="ARBA" id="ARBA00006445"/>
    </source>
</evidence>
<dbReference type="InterPro" id="IPR036322">
    <property type="entry name" value="WD40_repeat_dom_sf"/>
</dbReference>
<evidence type="ECO:0000256" key="3">
    <source>
        <dbReference type="ARBA" id="ARBA00022618"/>
    </source>
</evidence>
<dbReference type="OrthoDB" id="10263272at2759"/>
<evidence type="ECO:0000313" key="10">
    <source>
        <dbReference type="Proteomes" id="UP000324800"/>
    </source>
</evidence>
<evidence type="ECO:0000256" key="4">
    <source>
        <dbReference type="ARBA" id="ARBA00022737"/>
    </source>
</evidence>
<evidence type="ECO:0000256" key="2">
    <source>
        <dbReference type="ARBA" id="ARBA00022574"/>
    </source>
</evidence>
<dbReference type="CDD" id="cd00200">
    <property type="entry name" value="WD40"/>
    <property type="match status" value="1"/>
</dbReference>
<dbReference type="InterPro" id="IPR056150">
    <property type="entry name" value="WD40_CDC20-Fz"/>
</dbReference>